<organism evidence="2 3">
    <name type="scientific">Chitinophaga hostae</name>
    <dbReference type="NCBI Taxonomy" id="2831022"/>
    <lineage>
        <taxon>Bacteria</taxon>
        <taxon>Pseudomonadati</taxon>
        <taxon>Bacteroidota</taxon>
        <taxon>Chitinophagia</taxon>
        <taxon>Chitinophagales</taxon>
        <taxon>Chitinophagaceae</taxon>
        <taxon>Chitinophaga</taxon>
    </lineage>
</organism>
<dbReference type="InterPro" id="IPR043737">
    <property type="entry name" value="DUF5682"/>
</dbReference>
<comment type="caution">
    <text evidence="2">The sequence shown here is derived from an EMBL/GenBank/DDBJ whole genome shotgun (WGS) entry which is preliminary data.</text>
</comment>
<keyword evidence="1" id="KW-0175">Coiled coil</keyword>
<dbReference type="InterPro" id="IPR050458">
    <property type="entry name" value="LolB"/>
</dbReference>
<dbReference type="Proteomes" id="UP000676386">
    <property type="component" value="Unassembled WGS sequence"/>
</dbReference>
<dbReference type="PANTHER" id="PTHR30634">
    <property type="entry name" value="OUTER MEMBRANE LOLAB LIPOPROTEIN INSERTION APPARATUS"/>
    <property type="match status" value="1"/>
</dbReference>
<proteinExistence type="predicted"/>
<gene>
    <name evidence="2" type="ORF">KE626_22720</name>
</gene>
<evidence type="ECO:0000313" key="3">
    <source>
        <dbReference type="Proteomes" id="UP000676386"/>
    </source>
</evidence>
<evidence type="ECO:0000313" key="2">
    <source>
        <dbReference type="EMBL" id="MBS0030157.1"/>
    </source>
</evidence>
<keyword evidence="3" id="KW-1185">Reference proteome</keyword>
<dbReference type="Pfam" id="PF18934">
    <property type="entry name" value="DUF5682"/>
    <property type="match status" value="1"/>
</dbReference>
<accession>A0ABS5J4J5</accession>
<feature type="coiled-coil region" evidence="1">
    <location>
        <begin position="185"/>
        <end position="219"/>
    </location>
</feature>
<dbReference type="EMBL" id="JAGTXB010000012">
    <property type="protein sequence ID" value="MBS0030157.1"/>
    <property type="molecule type" value="Genomic_DNA"/>
</dbReference>
<sequence length="777" mass="86557">MSVHILGIRHHGPGSARNVKAFLEELQPDIVLIEGPPEADALIQWASHEDLQPPVAILAYQPDSPQKACFYPFAAFSPEWQAMLYAGQQRIHVRFMDLPLSHVFGIENEEAAKAETAKGLTAGEAGTADGLQSLRRRQSRNTSHEVFDTGTDTPFIPARDPISHLAAAAGYDDGERWWEHMFEYRQQQTQVFEAVNDAMQALREELPRRNDRHEQLREAWMRKCIRLAEKEMFQRIAVICGAWHAPALQNMPKQKEDQELLKGLPKAKVECTWIPWTYSRLSYESGYGAGIPSPGWYEHIWEHPADDGTRWMALVAKLFREQQQDTSVAHVMEAVRLANALAALRHYARPGLEELNEATLSVLCNGESILMQLIRDELIVRNRIGKVPLEVPTPPLQADIAKWQKKLRLPQTADFKDYTLDLRKDTDLERSIFLHRLQLMDIHWGKRTETSGKGTFKEQWRLQWDPAFSIDIIEKGSWGNTVEEAATRFVTHYAGSTSTLRQVCKMLESAIPAELPAVVAVLIQRINNLAAASGDVLQLMEVIPSLVNISRYGNVRKTDAALVNDITESMIGRICISLPAACTAVADDAALALLDLFYAMNDAISLLQQEALSSSWQQTLLAISGNAQSAQMIAGYATRLLFDAKIITGEALARMFSVSMSVANPPSLAAAWLEGFLKGSGILLLLDEELWGMVHHWVSQLENDIFIQVLPLLRRTFSNFTAPERKKLGDKVKNGGSGTSIKTVTTGGIDDQRGAAGIPVVMQMLGLHDSKLLADGA</sequence>
<evidence type="ECO:0000256" key="1">
    <source>
        <dbReference type="SAM" id="Coils"/>
    </source>
</evidence>
<name>A0ABS5J4J5_9BACT</name>
<dbReference type="PANTHER" id="PTHR30634:SF14">
    <property type="match status" value="1"/>
</dbReference>
<protein>
    <submittedName>
        <fullName evidence="2">Uncharacterized protein</fullName>
    </submittedName>
</protein>
<reference evidence="2 3" key="1">
    <citation type="submission" date="2021-04" db="EMBL/GenBank/DDBJ databases">
        <title>Chitinophaga sp. nov., isolated from the rhizosphere soil.</title>
        <authorList>
            <person name="He S."/>
        </authorList>
    </citation>
    <scope>NUCLEOTIDE SEQUENCE [LARGE SCALE GENOMIC DNA]</scope>
    <source>
        <strain evidence="2 3">2R12</strain>
    </source>
</reference>
<dbReference type="RefSeq" id="WP_211975295.1">
    <property type="nucleotide sequence ID" value="NZ_CBFHAM010000034.1"/>
</dbReference>